<feature type="region of interest" description="Disordered" evidence="1">
    <location>
        <begin position="1"/>
        <end position="129"/>
    </location>
</feature>
<gene>
    <name evidence="2" type="ORF">HCJ92_19120</name>
</gene>
<reference evidence="2 3" key="1">
    <citation type="submission" date="2020-03" db="EMBL/GenBank/DDBJ databases">
        <title>Draft genome of Streptomyces sp. ventii, isolated from the Axial Seamount in the Pacific Ocean, and resequencing of the two type strains Streptomyces lonarensis strain NCL 716 and Streptomyces bohaiensis strain 11A07.</title>
        <authorList>
            <person name="Loughran R.M."/>
            <person name="Pfannmuller K.M."/>
            <person name="Wasson B.J."/>
            <person name="Deadmond M.C."/>
            <person name="Paddock B.E."/>
            <person name="Koyack M.J."/>
            <person name="Gallegos D.A."/>
            <person name="Mitchell E.A."/>
            <person name="Ushijima B."/>
            <person name="Saw J.H."/>
            <person name="Mcphail K.L."/>
            <person name="Videau P."/>
        </authorList>
    </citation>
    <scope>NUCLEOTIDE SEQUENCE [LARGE SCALE GENOMIC DNA]</scope>
    <source>
        <strain evidence="3">5675061</strain>
    </source>
</reference>
<organism evidence="2 3">
    <name type="scientific">Streptomyces spiramenti</name>
    <dbReference type="NCBI Taxonomy" id="2720606"/>
    <lineage>
        <taxon>Bacteria</taxon>
        <taxon>Bacillati</taxon>
        <taxon>Actinomycetota</taxon>
        <taxon>Actinomycetes</taxon>
        <taxon>Kitasatosporales</taxon>
        <taxon>Streptomycetaceae</taxon>
        <taxon>Streptomyces</taxon>
    </lineage>
</organism>
<evidence type="ECO:0000313" key="2">
    <source>
        <dbReference type="EMBL" id="NJP68348.1"/>
    </source>
</evidence>
<evidence type="ECO:0000313" key="3">
    <source>
        <dbReference type="Proteomes" id="UP000746503"/>
    </source>
</evidence>
<proteinExistence type="predicted"/>
<sequence length="129" mass="13696">MSDRDSVEFTIGGLESAGRAGYRSAEPAEEAHRRIRRVDPAIGSYGGTESSGFVGRLEGLRAEQQRGLGEASERQDHLGDRSHSGARIGEQTDWMAAQHLGLSGPSSTQQLPHDGPTADPHIADGFGSN</sequence>
<feature type="compositionally biased region" description="Basic and acidic residues" evidence="1">
    <location>
        <begin position="71"/>
        <end position="83"/>
    </location>
</feature>
<dbReference type="Proteomes" id="UP000746503">
    <property type="component" value="Unassembled WGS sequence"/>
</dbReference>
<dbReference type="EMBL" id="JAAVJB010000201">
    <property type="protein sequence ID" value="NJP68348.1"/>
    <property type="molecule type" value="Genomic_DNA"/>
</dbReference>
<accession>A0ABX1AML9</accession>
<dbReference type="RefSeq" id="WP_167934851.1">
    <property type="nucleotide sequence ID" value="NZ_JAAVJB010000201.1"/>
</dbReference>
<evidence type="ECO:0000256" key="1">
    <source>
        <dbReference type="SAM" id="MobiDB-lite"/>
    </source>
</evidence>
<comment type="caution">
    <text evidence="2">The sequence shown here is derived from an EMBL/GenBank/DDBJ whole genome shotgun (WGS) entry which is preliminary data.</text>
</comment>
<protein>
    <submittedName>
        <fullName evidence="2">Uncharacterized protein</fullName>
    </submittedName>
</protein>
<name>A0ABX1AML9_9ACTN</name>
<keyword evidence="3" id="KW-1185">Reference proteome</keyword>